<dbReference type="InterPro" id="IPR000618">
    <property type="entry name" value="Insect_cuticle"/>
</dbReference>
<feature type="region of interest" description="Disordered" evidence="3">
    <location>
        <begin position="103"/>
        <end position="140"/>
    </location>
</feature>
<keyword evidence="6" id="KW-1185">Reference proteome</keyword>
<dbReference type="PANTHER" id="PTHR10380">
    <property type="entry name" value="CUTICLE PROTEIN"/>
    <property type="match status" value="1"/>
</dbReference>
<evidence type="ECO:0000256" key="1">
    <source>
        <dbReference type="ARBA" id="ARBA00022460"/>
    </source>
</evidence>
<dbReference type="GO" id="GO:0062129">
    <property type="term" value="C:chitin-based extracellular matrix"/>
    <property type="evidence" value="ECO:0007669"/>
    <property type="project" value="TreeGrafter"/>
</dbReference>
<dbReference type="Proteomes" id="UP000807504">
    <property type="component" value="Unassembled WGS sequence"/>
</dbReference>
<sequence>MIAKVLFVAALCAAAYASHHDHHEHHHPQPYKFGYEIKDHHGSQHRHEHGDGHGHVQGSYGFTDHRGIHREVHYVADKQGFRATVKTNEPGTANQDPAHVKLHSDAHHAHHHHEPHNHGHHHQEQHHHGHHHHGHAKVYHHQGHHHGIVCGNQFCPSTMIAKVLFVAALCAAAYASHHDHHEHHHHHPQLYKFGYEIKDHHGSQHRHEHDDGHGHVQGSYGFTDHRGIHREVHYVADKQGFRATVKTNEPGTANQDPAHVLFVVALCAAVYASHHDHHENHYHHHPQPYKFGYEIKDHHGSQHRHEHGDGHGHVQGSYGFTDHRGIHREVHYVADKQGFRATVKTNEPGTANQDPAHVLFVAALCAAVYASHHDHHEHHHHHPQPYKFGYEIKDHHGSQHRHEHGDGHGHVQGSYGFTDHRGIHREVHYVADKQGFRATVKTNEPGTANQDPAHVKLHSDAHHAHHHHEPHHHGHHHQEHNHHGHHNHGHAKVYHHQEHHHG</sequence>
<feature type="region of interest" description="Disordered" evidence="3">
    <location>
        <begin position="40"/>
        <end position="59"/>
    </location>
</feature>
<dbReference type="AlphaFoldDB" id="A0A8T0EI94"/>
<reference evidence="5" key="1">
    <citation type="journal article" date="2020" name="bioRxiv">
        <title>Chromosome-level reference genome of the European wasp spider Argiope bruennichi: a resource for studies on range expansion and evolutionary adaptation.</title>
        <authorList>
            <person name="Sheffer M.M."/>
            <person name="Hoppe A."/>
            <person name="Krehenwinkel H."/>
            <person name="Uhl G."/>
            <person name="Kuss A.W."/>
            <person name="Jensen L."/>
            <person name="Jensen C."/>
            <person name="Gillespie R.G."/>
            <person name="Hoff K.J."/>
            <person name="Prost S."/>
        </authorList>
    </citation>
    <scope>NUCLEOTIDE SEQUENCE</scope>
</reference>
<feature type="compositionally biased region" description="Basic residues" evidence="3">
    <location>
        <begin position="108"/>
        <end position="140"/>
    </location>
</feature>
<feature type="region of interest" description="Disordered" evidence="3">
    <location>
        <begin position="458"/>
        <end position="502"/>
    </location>
</feature>
<feature type="region of interest" description="Disordered" evidence="3">
    <location>
        <begin position="395"/>
        <end position="417"/>
    </location>
</feature>
<dbReference type="GO" id="GO:0008010">
    <property type="term" value="F:structural constituent of chitin-based larval cuticle"/>
    <property type="evidence" value="ECO:0007669"/>
    <property type="project" value="TreeGrafter"/>
</dbReference>
<evidence type="ECO:0000313" key="6">
    <source>
        <dbReference type="Proteomes" id="UP000807504"/>
    </source>
</evidence>
<protein>
    <submittedName>
        <fullName evidence="5">Cuticle protein 16.8 like protein</fullName>
    </submittedName>
</protein>
<proteinExistence type="predicted"/>
<feature type="signal peptide" evidence="4">
    <location>
        <begin position="1"/>
        <end position="17"/>
    </location>
</feature>
<comment type="caution">
    <text evidence="5">The sequence shown here is derived from an EMBL/GenBank/DDBJ whole genome shotgun (WGS) entry which is preliminary data.</text>
</comment>
<organism evidence="5 6">
    <name type="scientific">Argiope bruennichi</name>
    <name type="common">Wasp spider</name>
    <name type="synonym">Aranea bruennichi</name>
    <dbReference type="NCBI Taxonomy" id="94029"/>
    <lineage>
        <taxon>Eukaryota</taxon>
        <taxon>Metazoa</taxon>
        <taxon>Ecdysozoa</taxon>
        <taxon>Arthropoda</taxon>
        <taxon>Chelicerata</taxon>
        <taxon>Arachnida</taxon>
        <taxon>Araneae</taxon>
        <taxon>Araneomorphae</taxon>
        <taxon>Entelegynae</taxon>
        <taxon>Araneoidea</taxon>
        <taxon>Araneidae</taxon>
        <taxon>Argiope</taxon>
    </lineage>
</organism>
<dbReference type="PROSITE" id="PS51155">
    <property type="entry name" value="CHIT_BIND_RR_2"/>
    <property type="match status" value="4"/>
</dbReference>
<feature type="chain" id="PRO_5035809503" evidence="4">
    <location>
        <begin position="18"/>
        <end position="502"/>
    </location>
</feature>
<accession>A0A8T0EI94</accession>
<feature type="compositionally biased region" description="Basic residues" evidence="3">
    <location>
        <begin position="463"/>
        <end position="502"/>
    </location>
</feature>
<evidence type="ECO:0000313" key="5">
    <source>
        <dbReference type="EMBL" id="KAF8773298.1"/>
    </source>
</evidence>
<evidence type="ECO:0000256" key="2">
    <source>
        <dbReference type="PROSITE-ProRule" id="PRU00497"/>
    </source>
</evidence>
<keyword evidence="4" id="KW-0732">Signal</keyword>
<evidence type="ECO:0000256" key="3">
    <source>
        <dbReference type="SAM" id="MobiDB-lite"/>
    </source>
</evidence>
<dbReference type="EMBL" id="JABXBU010002227">
    <property type="protein sequence ID" value="KAF8773298.1"/>
    <property type="molecule type" value="Genomic_DNA"/>
</dbReference>
<dbReference type="PANTHER" id="PTHR10380:SF173">
    <property type="entry name" value="CUTICULAR PROTEIN 47EF, ISOFORM C-RELATED"/>
    <property type="match status" value="1"/>
</dbReference>
<dbReference type="Pfam" id="PF00379">
    <property type="entry name" value="Chitin_bind_4"/>
    <property type="match status" value="4"/>
</dbReference>
<keyword evidence="1 2" id="KW-0193">Cuticle</keyword>
<dbReference type="InterPro" id="IPR050468">
    <property type="entry name" value="Cuticle_Struct_Prot"/>
</dbReference>
<gene>
    <name evidence="5" type="ORF">HNY73_015969</name>
</gene>
<evidence type="ECO:0000256" key="4">
    <source>
        <dbReference type="SAM" id="SignalP"/>
    </source>
</evidence>
<reference evidence="5" key="2">
    <citation type="submission" date="2020-06" db="EMBL/GenBank/DDBJ databases">
        <authorList>
            <person name="Sheffer M."/>
        </authorList>
    </citation>
    <scope>NUCLEOTIDE SEQUENCE</scope>
</reference>
<name>A0A8T0EI94_ARGBR</name>